<gene>
    <name evidence="2" type="ORF">LIER_25090</name>
</gene>
<evidence type="ECO:0000259" key="1">
    <source>
        <dbReference type="Pfam" id="PF04195"/>
    </source>
</evidence>
<keyword evidence="3" id="KW-1185">Reference proteome</keyword>
<proteinExistence type="predicted"/>
<evidence type="ECO:0000313" key="2">
    <source>
        <dbReference type="EMBL" id="GAA0170938.1"/>
    </source>
</evidence>
<sequence length="173" mass="19034">MSLLPVVDQAIQEPTPSVTQVPTQQVALGSVQSTTPVAAEKMKRHIKLNGFSTYFSIPFDEVDTRLLFPGDQVILPRIEAGYTDPDLTHGYTAVYVESFSYGMRLPFSCFLNNVLITLNRAPGQLNPIGGGLNMTIFEVACRIVGVKPTISLFSALYMKIFKPFSESVVKEIS</sequence>
<reference evidence="2 3" key="1">
    <citation type="submission" date="2024-01" db="EMBL/GenBank/DDBJ databases">
        <title>The complete chloroplast genome sequence of Lithospermum erythrorhizon: insights into the phylogenetic relationship among Boraginaceae species and the maternal lineages of purple gromwells.</title>
        <authorList>
            <person name="Okada T."/>
            <person name="Watanabe K."/>
        </authorList>
    </citation>
    <scope>NUCLEOTIDE SEQUENCE [LARGE SCALE GENOMIC DNA]</scope>
</reference>
<comment type="caution">
    <text evidence="2">The sequence shown here is derived from an EMBL/GenBank/DDBJ whole genome shotgun (WGS) entry which is preliminary data.</text>
</comment>
<organism evidence="2 3">
    <name type="scientific">Lithospermum erythrorhizon</name>
    <name type="common">Purple gromwell</name>
    <name type="synonym">Lithospermum officinale var. erythrorhizon</name>
    <dbReference type="NCBI Taxonomy" id="34254"/>
    <lineage>
        <taxon>Eukaryota</taxon>
        <taxon>Viridiplantae</taxon>
        <taxon>Streptophyta</taxon>
        <taxon>Embryophyta</taxon>
        <taxon>Tracheophyta</taxon>
        <taxon>Spermatophyta</taxon>
        <taxon>Magnoliopsida</taxon>
        <taxon>eudicotyledons</taxon>
        <taxon>Gunneridae</taxon>
        <taxon>Pentapetalae</taxon>
        <taxon>asterids</taxon>
        <taxon>lamiids</taxon>
        <taxon>Boraginales</taxon>
        <taxon>Boraginaceae</taxon>
        <taxon>Boraginoideae</taxon>
        <taxon>Lithospermeae</taxon>
        <taxon>Lithospermum</taxon>
    </lineage>
</organism>
<accession>A0AAV3R6N7</accession>
<dbReference type="Proteomes" id="UP001454036">
    <property type="component" value="Unassembled WGS sequence"/>
</dbReference>
<feature type="domain" description="Transposase (putative) gypsy type" evidence="1">
    <location>
        <begin position="94"/>
        <end position="158"/>
    </location>
</feature>
<protein>
    <recommendedName>
        <fullName evidence="1">Transposase (putative) gypsy type domain-containing protein</fullName>
    </recommendedName>
</protein>
<dbReference type="Pfam" id="PF04195">
    <property type="entry name" value="Transposase_28"/>
    <property type="match status" value="1"/>
</dbReference>
<dbReference type="AlphaFoldDB" id="A0AAV3R6N7"/>
<dbReference type="EMBL" id="BAABME010007459">
    <property type="protein sequence ID" value="GAA0170938.1"/>
    <property type="molecule type" value="Genomic_DNA"/>
</dbReference>
<name>A0AAV3R6N7_LITER</name>
<evidence type="ECO:0000313" key="3">
    <source>
        <dbReference type="Proteomes" id="UP001454036"/>
    </source>
</evidence>
<dbReference type="InterPro" id="IPR007321">
    <property type="entry name" value="Transposase_28"/>
</dbReference>